<organism evidence="7 8">
    <name type="scientific">Cloeon dipterum</name>
    <dbReference type="NCBI Taxonomy" id="197152"/>
    <lineage>
        <taxon>Eukaryota</taxon>
        <taxon>Metazoa</taxon>
        <taxon>Ecdysozoa</taxon>
        <taxon>Arthropoda</taxon>
        <taxon>Hexapoda</taxon>
        <taxon>Insecta</taxon>
        <taxon>Pterygota</taxon>
        <taxon>Palaeoptera</taxon>
        <taxon>Ephemeroptera</taxon>
        <taxon>Pisciforma</taxon>
        <taxon>Baetidae</taxon>
        <taxon>Cloeon</taxon>
    </lineage>
</organism>
<proteinExistence type="inferred from homology"/>
<evidence type="ECO:0000256" key="3">
    <source>
        <dbReference type="ARBA" id="ARBA00022705"/>
    </source>
</evidence>
<name>A0A8S1C0T0_9INSE</name>
<dbReference type="PANTHER" id="PTHR10507:SF0">
    <property type="entry name" value="CELL DIVISION CONTROL PROTEIN 45 HOMOLOG"/>
    <property type="match status" value="1"/>
</dbReference>
<accession>A0A8S1C0T0</accession>
<dbReference type="GO" id="GO:0000727">
    <property type="term" value="P:double-strand break repair via break-induced replication"/>
    <property type="evidence" value="ECO:0007669"/>
    <property type="project" value="TreeGrafter"/>
</dbReference>
<sequence>MYVQDLKSGFYDLLVGKRAIIFVNYDVDAICAFKILQHLLKYDDILFTMVPVQGISDLKREFDETPNENVIILINCGGSIDIVEELQPDPDVVFFVVDSHRPTDVCNIYSQSQIRLLRKIEDDENVPDFETIFRDDDEDINEDSAHSSASEGDEPEGRHEKRARKTEESVMKQRDKRLWEEKRNRTLFEYSQFSYYGRSSSAIVFEVAWKVSKDNLELLWWAVVGLTEQLILDKIESHQFILEAGNLQTHMLRLSHQQDKGDSGSVMRITFEKDLQLSLYRHWSIESSLFNTRFTACKLKIWSLNGERRLQQLLADMGIPIAQSKQKFCAMDLQLRHEFCDKMEMQAVKYGLDGIGCESFTLQCGYRQRYSASDVVFSLVALLESTESGRSSKINFMDTLDSLSRAKRPLLEAGISRAKDLLVNIFQFVRNTITMGLIHSAGPFLYLTVQEGLVNCSQLLKPHCLGMLTRFVLEAYVASSKSRRSAAQPLVISAPYMDGIRLLLGIPPIKEDSPRNFFGKAFENAAERSQVEAFSELFDTSYILIRAEDQDRFFDALIKVLQ</sequence>
<dbReference type="OrthoDB" id="10258882at2759"/>
<dbReference type="Proteomes" id="UP000494165">
    <property type="component" value="Unassembled WGS sequence"/>
</dbReference>
<comment type="similarity">
    <text evidence="2">Belongs to the CDC45 family.</text>
</comment>
<evidence type="ECO:0000313" key="8">
    <source>
        <dbReference type="Proteomes" id="UP000494165"/>
    </source>
</evidence>
<evidence type="ECO:0000256" key="2">
    <source>
        <dbReference type="ARBA" id="ARBA00010727"/>
    </source>
</evidence>
<keyword evidence="5" id="KW-0131">Cell cycle</keyword>
<keyword evidence="3" id="KW-0235">DNA replication</keyword>
<gene>
    <name evidence="7" type="ORF">CLODIP_2_CD09301</name>
</gene>
<evidence type="ECO:0000313" key="7">
    <source>
        <dbReference type="EMBL" id="CAB3364458.1"/>
    </source>
</evidence>
<dbReference type="GO" id="GO:0031261">
    <property type="term" value="C:DNA replication preinitiation complex"/>
    <property type="evidence" value="ECO:0007669"/>
    <property type="project" value="TreeGrafter"/>
</dbReference>
<dbReference type="Pfam" id="PF02724">
    <property type="entry name" value="CDC45"/>
    <property type="match status" value="2"/>
</dbReference>
<protein>
    <recommendedName>
        <fullName evidence="9">Cell division control protein 45 homolog</fullName>
    </recommendedName>
</protein>
<dbReference type="GO" id="GO:0003682">
    <property type="term" value="F:chromatin binding"/>
    <property type="evidence" value="ECO:0007669"/>
    <property type="project" value="TreeGrafter"/>
</dbReference>
<dbReference type="EMBL" id="CADEPI010000016">
    <property type="protein sequence ID" value="CAB3364458.1"/>
    <property type="molecule type" value="Genomic_DNA"/>
</dbReference>
<keyword evidence="8" id="KW-1185">Reference proteome</keyword>
<reference evidence="7 8" key="1">
    <citation type="submission" date="2020-04" db="EMBL/GenBank/DDBJ databases">
        <authorList>
            <person name="Alioto T."/>
            <person name="Alioto T."/>
            <person name="Gomez Garrido J."/>
        </authorList>
    </citation>
    <scope>NUCLEOTIDE SEQUENCE [LARGE SCALE GENOMIC DNA]</scope>
</reference>
<feature type="compositionally biased region" description="Basic and acidic residues" evidence="6">
    <location>
        <begin position="155"/>
        <end position="175"/>
    </location>
</feature>
<evidence type="ECO:0000256" key="1">
    <source>
        <dbReference type="ARBA" id="ARBA00004123"/>
    </source>
</evidence>
<comment type="caution">
    <text evidence="7">The sequence shown here is derived from an EMBL/GenBank/DDBJ whole genome shotgun (WGS) entry which is preliminary data.</text>
</comment>
<evidence type="ECO:0000256" key="6">
    <source>
        <dbReference type="SAM" id="MobiDB-lite"/>
    </source>
</evidence>
<keyword evidence="4" id="KW-0539">Nucleus</keyword>
<evidence type="ECO:0000256" key="5">
    <source>
        <dbReference type="ARBA" id="ARBA00023306"/>
    </source>
</evidence>
<dbReference type="AlphaFoldDB" id="A0A8S1C0T0"/>
<dbReference type="GO" id="GO:0003688">
    <property type="term" value="F:DNA replication origin binding"/>
    <property type="evidence" value="ECO:0007669"/>
    <property type="project" value="TreeGrafter"/>
</dbReference>
<evidence type="ECO:0008006" key="9">
    <source>
        <dbReference type="Google" id="ProtNLM"/>
    </source>
</evidence>
<dbReference type="InterPro" id="IPR003874">
    <property type="entry name" value="CDC45"/>
</dbReference>
<evidence type="ECO:0000256" key="4">
    <source>
        <dbReference type="ARBA" id="ARBA00023242"/>
    </source>
</evidence>
<dbReference type="GO" id="GO:0006270">
    <property type="term" value="P:DNA replication initiation"/>
    <property type="evidence" value="ECO:0007669"/>
    <property type="project" value="InterPro"/>
</dbReference>
<dbReference type="PANTHER" id="PTHR10507">
    <property type="entry name" value="CDC45-RELATED PROTEIN"/>
    <property type="match status" value="1"/>
</dbReference>
<comment type="subcellular location">
    <subcellularLocation>
        <location evidence="1">Nucleus</location>
    </subcellularLocation>
</comment>
<feature type="region of interest" description="Disordered" evidence="6">
    <location>
        <begin position="140"/>
        <end position="175"/>
    </location>
</feature>
<dbReference type="GO" id="GO:0003697">
    <property type="term" value="F:single-stranded DNA binding"/>
    <property type="evidence" value="ECO:0007669"/>
    <property type="project" value="TreeGrafter"/>
</dbReference>
<dbReference type="GO" id="GO:1902977">
    <property type="term" value="P:mitotic DNA replication preinitiation complex assembly"/>
    <property type="evidence" value="ECO:0007669"/>
    <property type="project" value="TreeGrafter"/>
</dbReference>